<gene>
    <name evidence="2" type="ORF">GCM10010357_66440</name>
</gene>
<protein>
    <recommendedName>
        <fullName evidence="4">N-acetyltransferase</fullName>
    </recommendedName>
</protein>
<sequence>MPIGFPTKGPLKGPSKGPLKGPSTGPSKGPSPAGGGENASPADGGPAAPAPPLPDLTGVRLRGLRALDDPCLSAAADSVLLHPDELAETWYSSGAQGGRREVPGGHQP</sequence>
<evidence type="ECO:0008006" key="4">
    <source>
        <dbReference type="Google" id="ProtNLM"/>
    </source>
</evidence>
<feature type="region of interest" description="Disordered" evidence="1">
    <location>
        <begin position="1"/>
        <end position="57"/>
    </location>
</feature>
<dbReference type="EMBL" id="BAAABX010000085">
    <property type="protein sequence ID" value="GAA0435707.1"/>
    <property type="molecule type" value="Genomic_DNA"/>
</dbReference>
<name>A0ABN0Z698_9ACTN</name>
<feature type="compositionally biased region" description="Low complexity" evidence="1">
    <location>
        <begin position="1"/>
        <end position="31"/>
    </location>
</feature>
<proteinExistence type="predicted"/>
<accession>A0ABN0Z698</accession>
<reference evidence="2 3" key="1">
    <citation type="journal article" date="2019" name="Int. J. Syst. Evol. Microbiol.">
        <title>The Global Catalogue of Microorganisms (GCM) 10K type strain sequencing project: providing services to taxonomists for standard genome sequencing and annotation.</title>
        <authorList>
            <consortium name="The Broad Institute Genomics Platform"/>
            <consortium name="The Broad Institute Genome Sequencing Center for Infectious Disease"/>
            <person name="Wu L."/>
            <person name="Ma J."/>
        </authorList>
    </citation>
    <scope>NUCLEOTIDE SEQUENCE [LARGE SCALE GENOMIC DNA]</scope>
    <source>
        <strain evidence="2 3">JCM 4788</strain>
    </source>
</reference>
<evidence type="ECO:0000256" key="1">
    <source>
        <dbReference type="SAM" id="MobiDB-lite"/>
    </source>
</evidence>
<comment type="caution">
    <text evidence="2">The sequence shown here is derived from an EMBL/GenBank/DDBJ whole genome shotgun (WGS) entry which is preliminary data.</text>
</comment>
<organism evidence="2 3">
    <name type="scientific">Streptomyces luteireticuli</name>
    <dbReference type="NCBI Taxonomy" id="173858"/>
    <lineage>
        <taxon>Bacteria</taxon>
        <taxon>Bacillati</taxon>
        <taxon>Actinomycetota</taxon>
        <taxon>Actinomycetes</taxon>
        <taxon>Kitasatosporales</taxon>
        <taxon>Streptomycetaceae</taxon>
        <taxon>Streptomyces</taxon>
    </lineage>
</organism>
<keyword evidence="3" id="KW-1185">Reference proteome</keyword>
<evidence type="ECO:0000313" key="3">
    <source>
        <dbReference type="Proteomes" id="UP001500879"/>
    </source>
</evidence>
<evidence type="ECO:0000313" key="2">
    <source>
        <dbReference type="EMBL" id="GAA0435707.1"/>
    </source>
</evidence>
<dbReference type="Proteomes" id="UP001500879">
    <property type="component" value="Unassembled WGS sequence"/>
</dbReference>